<feature type="binding site" evidence="6">
    <location>
        <position position="481"/>
    </location>
    <ligand>
        <name>Zn(2+)</name>
        <dbReference type="ChEBI" id="CHEBI:29105"/>
    </ligand>
</feature>
<dbReference type="PANTHER" id="PTHR38344:SF1">
    <property type="entry name" value="INORGANIC CARBON TRANSPORTER SUBUNIT DABA-RELATED"/>
    <property type="match status" value="1"/>
</dbReference>
<feature type="binding site" evidence="6">
    <location>
        <position position="496"/>
    </location>
    <ligand>
        <name>Zn(2+)</name>
        <dbReference type="ChEBI" id="CHEBI:29105"/>
    </ligand>
</feature>
<accession>A0ABW4EKH6</accession>
<evidence type="ECO:0000256" key="1">
    <source>
        <dbReference type="ARBA" id="ARBA00022448"/>
    </source>
</evidence>
<comment type="function">
    <text evidence="6">Part of an energy-coupled inorganic carbon pump.</text>
</comment>
<keyword evidence="8" id="KW-1185">Reference proteome</keyword>
<keyword evidence="4 6" id="KW-0862">Zinc</keyword>
<protein>
    <recommendedName>
        <fullName evidence="6">Probable inorganic carbon transporter subunit DabA</fullName>
    </recommendedName>
</protein>
<dbReference type="Proteomes" id="UP001597186">
    <property type="component" value="Unassembled WGS sequence"/>
</dbReference>
<evidence type="ECO:0000256" key="4">
    <source>
        <dbReference type="ARBA" id="ARBA00022833"/>
    </source>
</evidence>
<evidence type="ECO:0000256" key="6">
    <source>
        <dbReference type="HAMAP-Rule" id="MF_01871"/>
    </source>
</evidence>
<comment type="similarity">
    <text evidence="6">Belongs to the inorganic carbon transporter (TC 9.A.2) DabA family.</text>
</comment>
<comment type="subunit">
    <text evidence="6">Forms a complex with DabB.</text>
</comment>
<dbReference type="PANTHER" id="PTHR38344">
    <property type="entry name" value="UPF0753 PROTEIN AQ_863"/>
    <property type="match status" value="1"/>
</dbReference>
<evidence type="ECO:0000313" key="8">
    <source>
        <dbReference type="Proteomes" id="UP001597186"/>
    </source>
</evidence>
<comment type="subcellular location">
    <subcellularLocation>
        <location evidence="6">Cell membrane</location>
        <topology evidence="6">Peripheral membrane protein</topology>
    </subcellularLocation>
</comment>
<reference evidence="8" key="1">
    <citation type="journal article" date="2019" name="Int. J. Syst. Evol. Microbiol.">
        <title>The Global Catalogue of Microorganisms (GCM) 10K type strain sequencing project: providing services to taxonomists for standard genome sequencing and annotation.</title>
        <authorList>
            <consortium name="The Broad Institute Genomics Platform"/>
            <consortium name="The Broad Institute Genome Sequencing Center for Infectious Disease"/>
            <person name="Wu L."/>
            <person name="Ma J."/>
        </authorList>
    </citation>
    <scope>NUCLEOTIDE SEQUENCE [LARGE SCALE GENOMIC DNA]</scope>
    <source>
        <strain evidence="8">CGMCC 1.12477</strain>
    </source>
</reference>
<name>A0ABW4EKH6_9RHOB</name>
<dbReference type="HAMAP" id="MF_01871">
    <property type="entry name" value="DabA"/>
    <property type="match status" value="1"/>
</dbReference>
<proteinExistence type="inferred from homology"/>
<keyword evidence="5 6" id="KW-0472">Membrane</keyword>
<evidence type="ECO:0000256" key="2">
    <source>
        <dbReference type="ARBA" id="ARBA00022475"/>
    </source>
</evidence>
<organism evidence="7 8">
    <name type="scientific">Lacimonas salitolerans</name>
    <dbReference type="NCBI Taxonomy" id="1323750"/>
    <lineage>
        <taxon>Bacteria</taxon>
        <taxon>Pseudomonadati</taxon>
        <taxon>Pseudomonadota</taxon>
        <taxon>Alphaproteobacteria</taxon>
        <taxon>Rhodobacterales</taxon>
        <taxon>Paracoccaceae</taxon>
        <taxon>Lacimonas</taxon>
    </lineage>
</organism>
<feature type="binding site" evidence="6">
    <location>
        <position position="329"/>
    </location>
    <ligand>
        <name>Zn(2+)</name>
        <dbReference type="ChEBI" id="CHEBI:29105"/>
    </ligand>
</feature>
<dbReference type="InterPro" id="IPR018752">
    <property type="entry name" value="DabA"/>
</dbReference>
<comment type="cofactor">
    <cofactor evidence="6">
        <name>Zn(2+)</name>
        <dbReference type="ChEBI" id="CHEBI:29105"/>
    </cofactor>
</comment>
<evidence type="ECO:0000256" key="3">
    <source>
        <dbReference type="ARBA" id="ARBA00022723"/>
    </source>
</evidence>
<sequence>MTAPNLNFPGPALELFAAAQDAVAQIPPAFPLAATVVVNPFLGQTGAPRAQTAARMARVAGLRIFPARSGYAARIATGQITQDDLTAAAAAHGVTAHDLRNAAMQPAPTPSALPTVAELAEAATGVDWPEFLADRIGTWAAVHFDKGQAFWPAPDMPAFAAWKAFASRDLTPGIAGLSGFAAHVANLSGDPRLAFLDACEALGLTPATAPVCFHRLLMTLEGWGQYARHIGWLAERDGGTDDTLFQMLTIRLVWEAALLERFGADLRHDWQAVLASYGAPVTPSRDDLLDAALQDASDRAAERALAARIVPSLTGDTDRPAIQAAFCIDVRSEVVRRALEQADTGIRTKGFAGFFGLATTHQSHGSDVTEARAPVLLRPGLRTSAADPVTETATRISRRGTRAWGRFKMAAVSAFAFVEAAGPLYIAKLLRDTQARPRSAPIDPAPQIDLPLPDRVAAAAAVLRAMSLTDGFARLILIAGHGATVTNAPHGSALQCGACGGHAGDVNARLLAALLSDAEVRDGLLAEGITLPKDTLFVAGLHDTVSDAITLFDAPKGGTHAPDLARLRSALKLAGKAARGERAALLPRGTAATLPSRGGDWAELRPEWGLAGCNAFVAAPRRATAGSDLGGRVFLHDYDWQADRDFATLELILTAPVVVASWISLQYYGSSVAPQVFGAGNKLLHNVTGGIGVVEGNGGLLRAGLPLQSVHDGDALRHTPDRLSVVMAAPAHAISAVLTRHAGLRELFDNGWLALLRMDDAGAIVERYERGAWQPFAAQQDQARVA</sequence>
<dbReference type="RefSeq" id="WP_379918030.1">
    <property type="nucleotide sequence ID" value="NZ_JBHUDD010000153.1"/>
</dbReference>
<keyword evidence="1 6" id="KW-0813">Transport</keyword>
<keyword evidence="3 6" id="KW-0479">Metal-binding</keyword>
<feature type="binding site" evidence="6">
    <location>
        <position position="327"/>
    </location>
    <ligand>
        <name>Zn(2+)</name>
        <dbReference type="ChEBI" id="CHEBI:29105"/>
    </ligand>
</feature>
<dbReference type="EMBL" id="JBHUDD010000153">
    <property type="protein sequence ID" value="MFD1511146.1"/>
    <property type="molecule type" value="Genomic_DNA"/>
</dbReference>
<evidence type="ECO:0000256" key="5">
    <source>
        <dbReference type="ARBA" id="ARBA00023136"/>
    </source>
</evidence>
<evidence type="ECO:0000313" key="7">
    <source>
        <dbReference type="EMBL" id="MFD1511146.1"/>
    </source>
</evidence>
<keyword evidence="2 6" id="KW-1003">Cell membrane</keyword>
<dbReference type="Pfam" id="PF10070">
    <property type="entry name" value="DabA"/>
    <property type="match status" value="1"/>
</dbReference>
<gene>
    <name evidence="6" type="primary">dabA</name>
    <name evidence="7" type="ORF">ACFTOW_17320</name>
</gene>
<comment type="caution">
    <text evidence="7">The sequence shown here is derived from an EMBL/GenBank/DDBJ whole genome shotgun (WGS) entry which is preliminary data.</text>
</comment>